<gene>
    <name evidence="1" type="ORF">VNO78_06660</name>
</gene>
<comment type="caution">
    <text evidence="1">The sequence shown here is derived from an EMBL/GenBank/DDBJ whole genome shotgun (WGS) entry which is preliminary data.</text>
</comment>
<protein>
    <submittedName>
        <fullName evidence="1">Uncharacterized protein</fullName>
    </submittedName>
</protein>
<accession>A0AAN9SVH3</accession>
<dbReference type="PANTHER" id="PTHR43254">
    <property type="entry name" value="C-TERMINAL BINDING PROTEIN AN-RELATED"/>
    <property type="match status" value="1"/>
</dbReference>
<dbReference type="AlphaFoldDB" id="A0AAN9SVH3"/>
<dbReference type="PANTHER" id="PTHR43254:SF3">
    <property type="entry name" value="C-TERMINAL BINDING PROTEIN AN"/>
    <property type="match status" value="1"/>
</dbReference>
<keyword evidence="2" id="KW-1185">Reference proteome</keyword>
<dbReference type="Proteomes" id="UP001386955">
    <property type="component" value="Unassembled WGS sequence"/>
</dbReference>
<dbReference type="InterPro" id="IPR045015">
    <property type="entry name" value="AN-like"/>
</dbReference>
<proteinExistence type="predicted"/>
<reference evidence="1 2" key="1">
    <citation type="submission" date="2024-01" db="EMBL/GenBank/DDBJ databases">
        <title>The genomes of 5 underutilized Papilionoideae crops provide insights into root nodulation and disease resistanc.</title>
        <authorList>
            <person name="Jiang F."/>
        </authorList>
    </citation>
    <scope>NUCLEOTIDE SEQUENCE [LARGE SCALE GENOMIC DNA]</scope>
    <source>
        <strain evidence="1">DUOXIRENSHENG_FW03</strain>
        <tissue evidence="1">Leaves</tissue>
    </source>
</reference>
<dbReference type="GO" id="GO:0000226">
    <property type="term" value="P:microtubule cytoskeleton organization"/>
    <property type="evidence" value="ECO:0007669"/>
    <property type="project" value="InterPro"/>
</dbReference>
<organism evidence="1 2">
    <name type="scientific">Psophocarpus tetragonolobus</name>
    <name type="common">Winged bean</name>
    <name type="synonym">Dolichos tetragonolobus</name>
    <dbReference type="NCBI Taxonomy" id="3891"/>
    <lineage>
        <taxon>Eukaryota</taxon>
        <taxon>Viridiplantae</taxon>
        <taxon>Streptophyta</taxon>
        <taxon>Embryophyta</taxon>
        <taxon>Tracheophyta</taxon>
        <taxon>Spermatophyta</taxon>
        <taxon>Magnoliopsida</taxon>
        <taxon>eudicotyledons</taxon>
        <taxon>Gunneridae</taxon>
        <taxon>Pentapetalae</taxon>
        <taxon>rosids</taxon>
        <taxon>fabids</taxon>
        <taxon>Fabales</taxon>
        <taxon>Fabaceae</taxon>
        <taxon>Papilionoideae</taxon>
        <taxon>50 kb inversion clade</taxon>
        <taxon>NPAAA clade</taxon>
        <taxon>indigoferoid/millettioid clade</taxon>
        <taxon>Phaseoleae</taxon>
        <taxon>Psophocarpus</taxon>
    </lineage>
</organism>
<evidence type="ECO:0000313" key="2">
    <source>
        <dbReference type="Proteomes" id="UP001386955"/>
    </source>
</evidence>
<dbReference type="EMBL" id="JAYMYS010000002">
    <property type="protein sequence ID" value="KAK7405395.1"/>
    <property type="molecule type" value="Genomic_DNA"/>
</dbReference>
<evidence type="ECO:0000313" key="1">
    <source>
        <dbReference type="EMBL" id="KAK7405395.1"/>
    </source>
</evidence>
<name>A0AAN9SVH3_PSOTE</name>
<sequence length="110" mass="12929">MLSFQLHHLQSQLSMIDRVYCPCVSPLPRYLECAIQHHLHAYHFILYLISTHYTVNFALISDLDLRFIHVDTLHVEEILDTIMALFLSLICHMDLLSYHTLSAFGWLNFV</sequence>